<protein>
    <submittedName>
        <fullName evidence="5">1-phosphatidylinositol-4:5-bisphosphate phosphodiesterase epsilon-1-like protein</fullName>
    </submittedName>
</protein>
<evidence type="ECO:0000313" key="7">
    <source>
        <dbReference type="Proteomes" id="UP000285301"/>
    </source>
</evidence>
<dbReference type="SUPFAM" id="SSF48366">
    <property type="entry name" value="Ras GEF"/>
    <property type="match status" value="1"/>
</dbReference>
<dbReference type="STRING" id="1965070.A0A3S3PCD9"/>
<evidence type="ECO:0000313" key="4">
    <source>
        <dbReference type="EMBL" id="RWS03777.1"/>
    </source>
</evidence>
<proteinExistence type="predicted"/>
<comment type="caution">
    <text evidence="5">The sequence shown here is derived from an EMBL/GenBank/DDBJ whole genome shotgun (WGS) entry which is preliminary data.</text>
</comment>
<dbReference type="GO" id="GO:0005886">
    <property type="term" value="C:plasma membrane"/>
    <property type="evidence" value="ECO:0007669"/>
    <property type="project" value="TreeGrafter"/>
</dbReference>
<dbReference type="GO" id="GO:0005085">
    <property type="term" value="F:guanyl-nucleotide exchange factor activity"/>
    <property type="evidence" value="ECO:0007669"/>
    <property type="project" value="UniProtKB-KW"/>
</dbReference>
<reference evidence="5" key="2">
    <citation type="submission" date="2018-11" db="EMBL/GenBank/DDBJ databases">
        <title>Trombidioid mite genomics.</title>
        <authorList>
            <person name="Dong X."/>
        </authorList>
    </citation>
    <scope>NUCLEOTIDE SEQUENCE</scope>
    <source>
        <strain evidence="5">UoL-WK</strain>
    </source>
</reference>
<dbReference type="AlphaFoldDB" id="A0A3S3PCD9"/>
<dbReference type="Proteomes" id="UP000285301">
    <property type="component" value="Unassembled WGS sequence"/>
</dbReference>
<keyword evidence="1 2" id="KW-0344">Guanine-nucleotide releasing factor</keyword>
<dbReference type="GO" id="GO:0007265">
    <property type="term" value="P:Ras protein signal transduction"/>
    <property type="evidence" value="ECO:0007669"/>
    <property type="project" value="TreeGrafter"/>
</dbReference>
<feature type="domain" description="Ras-GEF" evidence="3">
    <location>
        <begin position="304"/>
        <end position="438"/>
    </location>
</feature>
<dbReference type="InterPro" id="IPR008937">
    <property type="entry name" value="Ras-like_GEF"/>
</dbReference>
<dbReference type="InterPro" id="IPR001895">
    <property type="entry name" value="RASGEF_cat_dom"/>
</dbReference>
<evidence type="ECO:0000256" key="1">
    <source>
        <dbReference type="ARBA" id="ARBA00022658"/>
    </source>
</evidence>
<evidence type="ECO:0000313" key="6">
    <source>
        <dbReference type="EMBL" id="RWS05680.1"/>
    </source>
</evidence>
<reference evidence="5 7" key="1">
    <citation type="journal article" date="2018" name="Gigascience">
        <title>Genomes of trombidid mites reveal novel predicted allergens and laterally-transferred genes associated with secondary metabolism.</title>
        <authorList>
            <person name="Dong X."/>
            <person name="Chaisiri K."/>
            <person name="Xia D."/>
            <person name="Armstrong S.D."/>
            <person name="Fang Y."/>
            <person name="Donnelly M.J."/>
            <person name="Kadowaki T."/>
            <person name="McGarry J.W."/>
            <person name="Darby A.C."/>
            <person name="Makepeace B.L."/>
        </authorList>
    </citation>
    <scope>NUCLEOTIDE SEQUENCE [LARGE SCALE GENOMIC DNA]</scope>
    <source>
        <strain evidence="5">UoL-WK</strain>
    </source>
</reference>
<evidence type="ECO:0000256" key="2">
    <source>
        <dbReference type="PROSITE-ProRule" id="PRU00168"/>
    </source>
</evidence>
<gene>
    <name evidence="6" type="ORF">B4U79_16287</name>
    <name evidence="5" type="ORF">B4U79_16288</name>
    <name evidence="4" type="ORF">B4U79_16479</name>
</gene>
<dbReference type="EMBL" id="NCKU01004632">
    <property type="protein sequence ID" value="RWS05680.1"/>
    <property type="molecule type" value="Genomic_DNA"/>
</dbReference>
<dbReference type="InterPro" id="IPR036964">
    <property type="entry name" value="RASGEF_cat_dom_sf"/>
</dbReference>
<dbReference type="PROSITE" id="PS50009">
    <property type="entry name" value="RASGEF_CAT"/>
    <property type="match status" value="1"/>
</dbReference>
<dbReference type="EMBL" id="NCKU01004633">
    <property type="protein sequence ID" value="RWS05679.1"/>
    <property type="molecule type" value="Genomic_DNA"/>
</dbReference>
<dbReference type="Pfam" id="PF00617">
    <property type="entry name" value="RasGEF"/>
    <property type="match status" value="1"/>
</dbReference>
<sequence>MRISRKPSIGYFDRYEDDEEYGISERLYMKRDTISAASSSFKDSHRKSLFRNHVGGGGKRSNFITAVGGVTRKTTSVLRNWVTSSLAASDRHTRGATINLRECLPPMYHNTKGMAKAVKEQKRKLFHSQIYESEIQLKKLYLQTCKRLPAYGCQMFQVKEILRGKTTKRRVTRLLGLGVERIFLLDSKTLTPAKCQSTKDLLQWRTGGGRSHDRLILEFRTTKWSVATTPGALRAIGNALWCIMQDIDGQFLNQLLVMQSDRTTSDEGGVETRRPLNLFHVTSDTAPAMHYKEELEALQSILHFPEEVALRLSEVEYELFYSVPPVDYIRHITVNATRNETSNASTLDYTTLRHFYRNCDSNVINAAHGGGNLSSKGVTVQDLVIRFNEVSSWVTHLIISQPTHDDRKALLSCIIRVAQSAWNLGAFNTSLEILAGLK</sequence>
<dbReference type="PANTHER" id="PTHR23113">
    <property type="entry name" value="GUANINE NUCLEOTIDE EXCHANGE FACTOR"/>
    <property type="match status" value="1"/>
</dbReference>
<name>A0A3S3PCD9_9ACAR</name>
<dbReference type="Gene3D" id="1.10.840.10">
    <property type="entry name" value="Ras guanine-nucleotide exchange factors catalytic domain"/>
    <property type="match status" value="1"/>
</dbReference>
<evidence type="ECO:0000313" key="5">
    <source>
        <dbReference type="EMBL" id="RWS05679.1"/>
    </source>
</evidence>
<accession>A0A3S3PCD9</accession>
<dbReference type="PANTHER" id="PTHR23113:SF368">
    <property type="entry name" value="CELL DIVISION CONTROL PROTEIN 25"/>
    <property type="match status" value="1"/>
</dbReference>
<dbReference type="InterPro" id="IPR023578">
    <property type="entry name" value="Ras_GEF_dom_sf"/>
</dbReference>
<dbReference type="EMBL" id="NCKU01006165">
    <property type="protein sequence ID" value="RWS03777.1"/>
    <property type="molecule type" value="Genomic_DNA"/>
</dbReference>
<organism evidence="5 7">
    <name type="scientific">Dinothrombium tinctorium</name>
    <dbReference type="NCBI Taxonomy" id="1965070"/>
    <lineage>
        <taxon>Eukaryota</taxon>
        <taxon>Metazoa</taxon>
        <taxon>Ecdysozoa</taxon>
        <taxon>Arthropoda</taxon>
        <taxon>Chelicerata</taxon>
        <taxon>Arachnida</taxon>
        <taxon>Acari</taxon>
        <taxon>Acariformes</taxon>
        <taxon>Trombidiformes</taxon>
        <taxon>Prostigmata</taxon>
        <taxon>Anystina</taxon>
        <taxon>Parasitengona</taxon>
        <taxon>Trombidioidea</taxon>
        <taxon>Trombidiidae</taxon>
        <taxon>Dinothrombium</taxon>
    </lineage>
</organism>
<evidence type="ECO:0000259" key="3">
    <source>
        <dbReference type="PROSITE" id="PS50009"/>
    </source>
</evidence>
<dbReference type="OrthoDB" id="269822at2759"/>
<keyword evidence="7" id="KW-1185">Reference proteome</keyword>